<dbReference type="CDD" id="cd11304">
    <property type="entry name" value="Cadherin_repeat"/>
    <property type="match status" value="2"/>
</dbReference>
<evidence type="ECO:0000256" key="8">
    <source>
        <dbReference type="PROSITE-ProRule" id="PRU00043"/>
    </source>
</evidence>
<evidence type="ECO:0000256" key="2">
    <source>
        <dbReference type="ARBA" id="ARBA00022692"/>
    </source>
</evidence>
<dbReference type="InterPro" id="IPR002126">
    <property type="entry name" value="Cadherin-like_dom"/>
</dbReference>
<dbReference type="PROSITE" id="PS50268">
    <property type="entry name" value="CADHERIN_2"/>
    <property type="match status" value="1"/>
</dbReference>
<evidence type="ECO:0000256" key="1">
    <source>
        <dbReference type="ARBA" id="ARBA00004370"/>
    </source>
</evidence>
<evidence type="ECO:0000313" key="10">
    <source>
        <dbReference type="EMBL" id="JAS15548.1"/>
    </source>
</evidence>
<comment type="subcellular location">
    <subcellularLocation>
        <location evidence="1">Membrane</location>
    </subcellularLocation>
</comment>
<dbReference type="PROSITE" id="PS00232">
    <property type="entry name" value="CADHERIN_1"/>
    <property type="match status" value="1"/>
</dbReference>
<dbReference type="SMART" id="SM00112">
    <property type="entry name" value="CA"/>
    <property type="match status" value="1"/>
</dbReference>
<dbReference type="GO" id="GO:0007156">
    <property type="term" value="P:homophilic cell adhesion via plasma membrane adhesion molecules"/>
    <property type="evidence" value="ECO:0007669"/>
    <property type="project" value="InterPro"/>
</dbReference>
<gene>
    <name evidence="10" type="ORF">g.45327</name>
</gene>
<name>A0A1B6CQ77_9HEMI</name>
<dbReference type="PRINTS" id="PR00205">
    <property type="entry name" value="CADHERIN"/>
</dbReference>
<evidence type="ECO:0000256" key="3">
    <source>
        <dbReference type="ARBA" id="ARBA00022737"/>
    </source>
</evidence>
<keyword evidence="5" id="KW-0130">Cell adhesion</keyword>
<keyword evidence="4 8" id="KW-0106">Calcium</keyword>
<dbReference type="Pfam" id="PF00028">
    <property type="entry name" value="Cadherin"/>
    <property type="match status" value="1"/>
</dbReference>
<dbReference type="InterPro" id="IPR015919">
    <property type="entry name" value="Cadherin-like_sf"/>
</dbReference>
<dbReference type="AlphaFoldDB" id="A0A1B6CQ77"/>
<evidence type="ECO:0000259" key="9">
    <source>
        <dbReference type="PROSITE" id="PS50268"/>
    </source>
</evidence>
<dbReference type="EMBL" id="GEDC01021750">
    <property type="protein sequence ID" value="JAS15548.1"/>
    <property type="molecule type" value="Transcribed_RNA"/>
</dbReference>
<accession>A0A1B6CQ77</accession>
<reference evidence="10" key="1">
    <citation type="submission" date="2015-12" db="EMBL/GenBank/DDBJ databases">
        <title>De novo transcriptome assembly of four potential Pierce s Disease insect vectors from Arizona vineyards.</title>
        <authorList>
            <person name="Tassone E.E."/>
        </authorList>
    </citation>
    <scope>NUCLEOTIDE SEQUENCE</scope>
</reference>
<keyword evidence="2" id="KW-0812">Transmembrane</keyword>
<dbReference type="Gene3D" id="2.60.40.60">
    <property type="entry name" value="Cadherins"/>
    <property type="match status" value="2"/>
</dbReference>
<dbReference type="PANTHER" id="PTHR24025:SF23">
    <property type="entry name" value="NEURAL-CADHERIN"/>
    <property type="match status" value="1"/>
</dbReference>
<keyword evidence="3" id="KW-0677">Repeat</keyword>
<proteinExistence type="predicted"/>
<evidence type="ECO:0000256" key="6">
    <source>
        <dbReference type="ARBA" id="ARBA00022989"/>
    </source>
</evidence>
<dbReference type="GO" id="GO:0005886">
    <property type="term" value="C:plasma membrane"/>
    <property type="evidence" value="ECO:0007669"/>
    <property type="project" value="InterPro"/>
</dbReference>
<dbReference type="InterPro" id="IPR050971">
    <property type="entry name" value="Cadherin-domain_protein"/>
</dbReference>
<feature type="domain" description="Cadherin" evidence="9">
    <location>
        <begin position="13"/>
        <end position="85"/>
    </location>
</feature>
<evidence type="ECO:0000256" key="4">
    <source>
        <dbReference type="ARBA" id="ARBA00022837"/>
    </source>
</evidence>
<protein>
    <recommendedName>
        <fullName evidence="9">Cadherin domain-containing protein</fullName>
    </recommendedName>
</protein>
<feature type="non-terminal residue" evidence="10">
    <location>
        <position position="1"/>
    </location>
</feature>
<evidence type="ECO:0000256" key="7">
    <source>
        <dbReference type="ARBA" id="ARBA00023136"/>
    </source>
</evidence>
<dbReference type="GO" id="GO:0005509">
    <property type="term" value="F:calcium ion binding"/>
    <property type="evidence" value="ECO:0007669"/>
    <property type="project" value="UniProtKB-UniRule"/>
</dbReference>
<keyword evidence="6" id="KW-1133">Transmembrane helix</keyword>
<evidence type="ECO:0000256" key="5">
    <source>
        <dbReference type="ARBA" id="ARBA00022889"/>
    </source>
</evidence>
<dbReference type="GO" id="GO:0005911">
    <property type="term" value="C:cell-cell junction"/>
    <property type="evidence" value="ECO:0007669"/>
    <property type="project" value="TreeGrafter"/>
</dbReference>
<feature type="non-terminal residue" evidence="10">
    <location>
        <position position="137"/>
    </location>
</feature>
<dbReference type="FunFam" id="2.60.40.60:FF:000053">
    <property type="entry name" value="FAT atypical cadherin 3"/>
    <property type="match status" value="1"/>
</dbReference>
<dbReference type="InterPro" id="IPR020894">
    <property type="entry name" value="Cadherin_CS"/>
</dbReference>
<keyword evidence="7" id="KW-0472">Membrane</keyword>
<dbReference type="PANTHER" id="PTHR24025">
    <property type="entry name" value="DESMOGLEIN FAMILY MEMBER"/>
    <property type="match status" value="1"/>
</dbReference>
<organism evidence="10">
    <name type="scientific">Clastoptera arizonana</name>
    <name type="common">Arizona spittle bug</name>
    <dbReference type="NCBI Taxonomy" id="38151"/>
    <lineage>
        <taxon>Eukaryota</taxon>
        <taxon>Metazoa</taxon>
        <taxon>Ecdysozoa</taxon>
        <taxon>Arthropoda</taxon>
        <taxon>Hexapoda</taxon>
        <taxon>Insecta</taxon>
        <taxon>Pterygota</taxon>
        <taxon>Neoptera</taxon>
        <taxon>Paraneoptera</taxon>
        <taxon>Hemiptera</taxon>
        <taxon>Auchenorrhyncha</taxon>
        <taxon>Cercopoidea</taxon>
        <taxon>Clastopteridae</taxon>
        <taxon>Clastoptera</taxon>
    </lineage>
</organism>
<dbReference type="SUPFAM" id="SSF49313">
    <property type="entry name" value="Cadherin-like"/>
    <property type="match status" value="2"/>
</dbReference>
<sequence>TVAALSVMGNYLNEPLMFSLLNFKDLFSIKPSSGVVITTAHPFDRETKERYLLVVQVRSLYEAHQVSHVSLNITVLDVNDNCPMFTHKSLVYYATLLGNPQKGDYVTKVTSFDADAGENGEVKYELNHAGDDIFRIG</sequence>